<keyword evidence="7" id="KW-1185">Reference proteome</keyword>
<comment type="subcellular location">
    <subcellularLocation>
        <location evidence="1">Mitochondrion</location>
    </subcellularLocation>
</comment>
<dbReference type="InterPro" id="IPR039603">
    <property type="entry name" value="Ribosomal_mS41"/>
</dbReference>
<evidence type="ECO:0000259" key="5">
    <source>
        <dbReference type="SMART" id="SM01238"/>
    </source>
</evidence>
<dbReference type="GeneID" id="54485302"/>
<dbReference type="SMART" id="SM01238">
    <property type="entry name" value="IGR"/>
    <property type="match status" value="1"/>
</dbReference>
<dbReference type="AlphaFoldDB" id="A0A6A6W5I2"/>
<dbReference type="RefSeq" id="XP_033599651.1">
    <property type="nucleotide sequence ID" value="XM_033744248.1"/>
</dbReference>
<dbReference type="SUPFAM" id="SSF47769">
    <property type="entry name" value="SAM/Pointed domain"/>
    <property type="match status" value="1"/>
</dbReference>
<dbReference type="EMBL" id="ML996574">
    <property type="protein sequence ID" value="KAF2757200.1"/>
    <property type="molecule type" value="Genomic_DNA"/>
</dbReference>
<dbReference type="Proteomes" id="UP000799437">
    <property type="component" value="Unassembled WGS sequence"/>
</dbReference>
<organism evidence="6 7">
    <name type="scientific">Pseudovirgaria hyperparasitica</name>
    <dbReference type="NCBI Taxonomy" id="470096"/>
    <lineage>
        <taxon>Eukaryota</taxon>
        <taxon>Fungi</taxon>
        <taxon>Dikarya</taxon>
        <taxon>Ascomycota</taxon>
        <taxon>Pezizomycotina</taxon>
        <taxon>Dothideomycetes</taxon>
        <taxon>Dothideomycetes incertae sedis</taxon>
        <taxon>Acrospermales</taxon>
        <taxon>Acrospermaceae</taxon>
        <taxon>Pseudovirgaria</taxon>
    </lineage>
</organism>
<gene>
    <name evidence="6" type="ORF">EJ05DRAFT_477417</name>
</gene>
<dbReference type="OrthoDB" id="18595at2759"/>
<dbReference type="InterPro" id="IPR019083">
    <property type="entry name" value="SAM_Ribosomal_mS41"/>
</dbReference>
<dbReference type="Pfam" id="PF09597">
    <property type="entry name" value="SAM_Ribosomal_mS41"/>
    <property type="match status" value="1"/>
</dbReference>
<dbReference type="Gene3D" id="1.10.150.50">
    <property type="entry name" value="Transcription Factor, Ets-1"/>
    <property type="match status" value="1"/>
</dbReference>
<evidence type="ECO:0000256" key="3">
    <source>
        <dbReference type="ARBA" id="ARBA00023128"/>
    </source>
</evidence>
<evidence type="ECO:0000256" key="4">
    <source>
        <dbReference type="ARBA" id="ARBA00035129"/>
    </source>
</evidence>
<dbReference type="GO" id="GO:0005739">
    <property type="term" value="C:mitochondrion"/>
    <property type="evidence" value="ECO:0007669"/>
    <property type="project" value="UniProtKB-SubCell"/>
</dbReference>
<evidence type="ECO:0000313" key="7">
    <source>
        <dbReference type="Proteomes" id="UP000799437"/>
    </source>
</evidence>
<evidence type="ECO:0000256" key="2">
    <source>
        <dbReference type="ARBA" id="ARBA00010492"/>
    </source>
</evidence>
<evidence type="ECO:0000313" key="6">
    <source>
        <dbReference type="EMBL" id="KAF2757200.1"/>
    </source>
</evidence>
<dbReference type="PANTHER" id="PTHR28235">
    <property type="entry name" value="PROTEIN FYV4, MITOCHONDRIAL"/>
    <property type="match status" value="1"/>
</dbReference>
<sequence>MILRTFTLPIRACFKPSVPQQCVRNLHYAIPTRSIPKPTPFIPDAATFLKVIGRGLSQYTSKFESWEALFSMTSKQMKEIGIEPPRARRYLLQWRERFRNGEHGVGSDIKHVKDGVAYFRLIERNVKSAETDIATGAHTPGKVKVAANVPHDQLGLDIPVPNATTVKGFKVKNLQTLSGPHLNNVAGTGGRVAKIEAKEGLWEIRRGSKVDGGERRRKQVRYNRQKAINRAKREEAGVAF</sequence>
<reference evidence="6" key="1">
    <citation type="journal article" date="2020" name="Stud. Mycol.">
        <title>101 Dothideomycetes genomes: a test case for predicting lifestyles and emergence of pathogens.</title>
        <authorList>
            <person name="Haridas S."/>
            <person name="Albert R."/>
            <person name="Binder M."/>
            <person name="Bloem J."/>
            <person name="Labutti K."/>
            <person name="Salamov A."/>
            <person name="Andreopoulos B."/>
            <person name="Baker S."/>
            <person name="Barry K."/>
            <person name="Bills G."/>
            <person name="Bluhm B."/>
            <person name="Cannon C."/>
            <person name="Castanera R."/>
            <person name="Culley D."/>
            <person name="Daum C."/>
            <person name="Ezra D."/>
            <person name="Gonzalez J."/>
            <person name="Henrissat B."/>
            <person name="Kuo A."/>
            <person name="Liang C."/>
            <person name="Lipzen A."/>
            <person name="Lutzoni F."/>
            <person name="Magnuson J."/>
            <person name="Mondo S."/>
            <person name="Nolan M."/>
            <person name="Ohm R."/>
            <person name="Pangilinan J."/>
            <person name="Park H.-J."/>
            <person name="Ramirez L."/>
            <person name="Alfaro M."/>
            <person name="Sun H."/>
            <person name="Tritt A."/>
            <person name="Yoshinaga Y."/>
            <person name="Zwiers L.-H."/>
            <person name="Turgeon B."/>
            <person name="Goodwin S."/>
            <person name="Spatafora J."/>
            <person name="Crous P."/>
            <person name="Grigoriev I."/>
        </authorList>
    </citation>
    <scope>NUCLEOTIDE SEQUENCE</scope>
    <source>
        <strain evidence="6">CBS 121739</strain>
    </source>
</reference>
<evidence type="ECO:0000256" key="1">
    <source>
        <dbReference type="ARBA" id="ARBA00004173"/>
    </source>
</evidence>
<dbReference type="CDD" id="cd09487">
    <property type="entry name" value="SAM_superfamily"/>
    <property type="match status" value="1"/>
</dbReference>
<accession>A0A6A6W5I2</accession>
<feature type="domain" description="Small ribosomal subunit protein mS41 SAM" evidence="5">
    <location>
        <begin position="45"/>
        <end position="101"/>
    </location>
</feature>
<name>A0A6A6W5I2_9PEZI</name>
<keyword evidence="3" id="KW-0496">Mitochondrion</keyword>
<comment type="similarity">
    <text evidence="2">Belongs to the mitochondrion-specific ribosomal protein mS41 family.</text>
</comment>
<dbReference type="PANTHER" id="PTHR28235:SF1">
    <property type="entry name" value="SMALL RIBOSOMAL SUBUNIT PROTEIN MS41"/>
    <property type="match status" value="1"/>
</dbReference>
<protein>
    <recommendedName>
        <fullName evidence="4">Small ribosomal subunit protein mS41</fullName>
    </recommendedName>
</protein>
<proteinExistence type="inferred from homology"/>
<dbReference type="InterPro" id="IPR013761">
    <property type="entry name" value="SAM/pointed_sf"/>
</dbReference>